<reference evidence="1 2" key="1">
    <citation type="submission" date="2016-10" db="EMBL/GenBank/DDBJ databases">
        <authorList>
            <person name="de Groot N.N."/>
        </authorList>
    </citation>
    <scope>NUCLEOTIDE SEQUENCE [LARGE SCALE GENOMIC DNA]</scope>
    <source>
        <strain evidence="1 2">DSM 797</strain>
    </source>
</reference>
<dbReference type="Proteomes" id="UP000199068">
    <property type="component" value="Unassembled WGS sequence"/>
</dbReference>
<dbReference type="EMBL" id="FNGW01000014">
    <property type="protein sequence ID" value="SDM52544.1"/>
    <property type="molecule type" value="Genomic_DNA"/>
</dbReference>
<evidence type="ECO:0000313" key="1">
    <source>
        <dbReference type="EMBL" id="SDM52544.1"/>
    </source>
</evidence>
<name>A0A1G9TYQ8_9FIRM</name>
<gene>
    <name evidence="1" type="ORF">SAMN04515677_11412</name>
</gene>
<keyword evidence="2" id="KW-1185">Reference proteome</keyword>
<accession>A0A1G9TYQ8</accession>
<organism evidence="1 2">
    <name type="scientific">Romboutsia lituseburensis DSM 797</name>
    <dbReference type="NCBI Taxonomy" id="1121325"/>
    <lineage>
        <taxon>Bacteria</taxon>
        <taxon>Bacillati</taxon>
        <taxon>Bacillota</taxon>
        <taxon>Clostridia</taxon>
        <taxon>Peptostreptococcales</taxon>
        <taxon>Peptostreptococcaceae</taxon>
        <taxon>Romboutsia</taxon>
    </lineage>
</organism>
<evidence type="ECO:0000313" key="2">
    <source>
        <dbReference type="Proteomes" id="UP000199068"/>
    </source>
</evidence>
<protein>
    <submittedName>
        <fullName evidence="1">Uncharacterized protein</fullName>
    </submittedName>
</protein>
<proteinExistence type="predicted"/>
<dbReference type="AlphaFoldDB" id="A0A1G9TYQ8"/>
<dbReference type="STRING" id="1121325.SAMN04515677_11412"/>
<dbReference type="RefSeq" id="WP_092727703.1">
    <property type="nucleotide sequence ID" value="NZ_FNGW01000014.1"/>
</dbReference>
<sequence>MAGFRTALFQDVSSSATKRCTGGSCFIQIPTDYNQFGKWDDTHAVFPEFFISICTKNGGYFDGGILRRDGYWAAFVNGGLNGNNSWIEKRLPDITGQNVEVKFKGKKFGNDKYLCLYVNGNLVIKLNRYLPEDKPLGTIAEEAADGNVYKVTHELNLVPKSSTHYVSNSIGYGRAYFRNAKISEAIPVDESGFALPYSHSKVVNCDSNTYPPYVVNECCTVTGFHSKGFTSSIDFNNTAAV</sequence>